<sequence length="445" mass="46756">MTHSTTQSPLESRASGPLSGKVRVPGDKSISHRALILGALSVGETRISGLLEGEDVLNTAKSMQALGARVERTGPFAWQVDGVGVAGFAQPASPLDFGNSGTGCRLVMGAVAGCPITAVFDGDASLRSRPMRRILDPLELMGAKAGESKEGGRLPLTLHGARDPVPILYRTPVASAQIKSAVLLAGLAAPGITTVIEQEASRDHTELMLKHFGAEIISVNEGIHGRKIVLTGQPELHGAEVVVPADPSSAAFPIVAALVVEGSDVTFSDVMTNPLRTGLFTTLREMGASIEESEVRGDAGEPMARLRVRASKMRGVEVPPERAPSMIDEYLVLAVAASFAEGTTIMRGLQELRVKESDRLEATAAMLRVNGVKVEIAGDDLIVEGHGHVPGGGLVATHMDHRIAMSALVMGLASDKPVKVDDTAFITTSFPDFIPMMRSLGAEFS</sequence>
<comment type="pathway">
    <text evidence="1 7">Metabolic intermediate biosynthesis; chorismate biosynthesis; chorismate from D-erythrose 4-phosphate and phosphoenolpyruvate: step 6/7.</text>
</comment>
<feature type="active site" description="Proton acceptor" evidence="7">
    <location>
        <position position="328"/>
    </location>
</feature>
<dbReference type="SUPFAM" id="SSF55205">
    <property type="entry name" value="EPT/RTPC-like"/>
    <property type="match status" value="1"/>
</dbReference>
<dbReference type="PROSITE" id="PS00885">
    <property type="entry name" value="EPSP_SYNTHASE_2"/>
    <property type="match status" value="1"/>
</dbReference>
<dbReference type="PROSITE" id="PS00104">
    <property type="entry name" value="EPSP_SYNTHASE_1"/>
    <property type="match status" value="1"/>
</dbReference>
<keyword evidence="7" id="KW-0963">Cytoplasm</keyword>
<feature type="domain" description="Enolpyruvate transferase" evidence="9">
    <location>
        <begin position="14"/>
        <end position="435"/>
    </location>
</feature>
<evidence type="ECO:0000256" key="6">
    <source>
        <dbReference type="ARBA" id="ARBA00044633"/>
    </source>
</evidence>
<proteinExistence type="inferred from homology"/>
<feature type="binding site" evidence="7">
    <location>
        <position position="28"/>
    </location>
    <ligand>
        <name>phosphoenolpyruvate</name>
        <dbReference type="ChEBI" id="CHEBI:58702"/>
    </ligand>
</feature>
<dbReference type="EC" id="2.5.1.19" evidence="7"/>
<feature type="binding site" evidence="7">
    <location>
        <position position="328"/>
    </location>
    <ligand>
        <name>3-phosphoshikimate</name>
        <dbReference type="ChEBI" id="CHEBI:145989"/>
    </ligand>
</feature>
<evidence type="ECO:0000256" key="5">
    <source>
        <dbReference type="ARBA" id="ARBA00023141"/>
    </source>
</evidence>
<feature type="binding site" evidence="7">
    <location>
        <position position="101"/>
    </location>
    <ligand>
        <name>phosphoenolpyruvate</name>
        <dbReference type="ChEBI" id="CHEBI:58702"/>
    </ligand>
</feature>
<accession>A0ABU8BMW2</accession>
<protein>
    <recommendedName>
        <fullName evidence="7">3-phosphoshikimate 1-carboxyvinyltransferase</fullName>
        <ecNumber evidence="7">2.5.1.19</ecNumber>
    </recommendedName>
    <alternativeName>
        <fullName evidence="7">5-enolpyruvylshikimate-3-phosphate synthase</fullName>
        <shortName evidence="7">EPSP synthase</shortName>
        <shortName evidence="7">EPSPS</shortName>
    </alternativeName>
</protein>
<dbReference type="InterPro" id="IPR006264">
    <property type="entry name" value="EPSP_synthase"/>
</dbReference>
<feature type="binding site" evidence="7">
    <location>
        <position position="177"/>
    </location>
    <ligand>
        <name>3-phosphoshikimate</name>
        <dbReference type="ChEBI" id="CHEBI:145989"/>
    </ligand>
</feature>
<evidence type="ECO:0000256" key="3">
    <source>
        <dbReference type="ARBA" id="ARBA00022605"/>
    </source>
</evidence>
<comment type="catalytic activity">
    <reaction evidence="6">
        <text>3-phosphoshikimate + phosphoenolpyruvate = 5-O-(1-carboxyvinyl)-3-phosphoshikimate + phosphate</text>
        <dbReference type="Rhea" id="RHEA:21256"/>
        <dbReference type="ChEBI" id="CHEBI:43474"/>
        <dbReference type="ChEBI" id="CHEBI:57701"/>
        <dbReference type="ChEBI" id="CHEBI:58702"/>
        <dbReference type="ChEBI" id="CHEBI:145989"/>
        <dbReference type="EC" id="2.5.1.19"/>
    </reaction>
    <physiologicalReaction direction="left-to-right" evidence="6">
        <dbReference type="Rhea" id="RHEA:21257"/>
    </physiologicalReaction>
</comment>
<feature type="compositionally biased region" description="Polar residues" evidence="8">
    <location>
        <begin position="1"/>
        <end position="10"/>
    </location>
</feature>
<keyword evidence="11" id="KW-1185">Reference proteome</keyword>
<evidence type="ECO:0000313" key="11">
    <source>
        <dbReference type="Proteomes" id="UP001364224"/>
    </source>
</evidence>
<feature type="binding site" evidence="7">
    <location>
        <position position="402"/>
    </location>
    <ligand>
        <name>phosphoenolpyruvate</name>
        <dbReference type="ChEBI" id="CHEBI:58702"/>
    </ligand>
</feature>
<comment type="caution">
    <text evidence="7">Lacks conserved residue(s) required for the propagation of feature annotation.</text>
</comment>
<feature type="binding site" evidence="7">
    <location>
        <position position="129"/>
    </location>
    <ligand>
        <name>phosphoenolpyruvate</name>
        <dbReference type="ChEBI" id="CHEBI:58702"/>
    </ligand>
</feature>
<dbReference type="PANTHER" id="PTHR21090:SF5">
    <property type="entry name" value="PENTAFUNCTIONAL AROM POLYPEPTIDE"/>
    <property type="match status" value="1"/>
</dbReference>
<dbReference type="HAMAP" id="MF_00210">
    <property type="entry name" value="EPSP_synth"/>
    <property type="match status" value="1"/>
</dbReference>
<dbReference type="PIRSF" id="PIRSF000505">
    <property type="entry name" value="EPSPS"/>
    <property type="match status" value="1"/>
</dbReference>
<keyword evidence="3 7" id="KW-0028">Amino-acid biosynthesis</keyword>
<evidence type="ECO:0000259" key="9">
    <source>
        <dbReference type="Pfam" id="PF00275"/>
    </source>
</evidence>
<dbReference type="GO" id="GO:0003866">
    <property type="term" value="F:3-phosphoshikimate 1-carboxyvinyltransferase activity"/>
    <property type="evidence" value="ECO:0007669"/>
    <property type="project" value="UniProtKB-EC"/>
</dbReference>
<evidence type="ECO:0000256" key="8">
    <source>
        <dbReference type="SAM" id="MobiDB-lite"/>
    </source>
</evidence>
<evidence type="ECO:0000256" key="2">
    <source>
        <dbReference type="ARBA" id="ARBA00009948"/>
    </source>
</evidence>
<dbReference type="InterPro" id="IPR023193">
    <property type="entry name" value="EPSP_synthase_CS"/>
</dbReference>
<feature type="binding site" evidence="7">
    <location>
        <position position="28"/>
    </location>
    <ligand>
        <name>3-phosphoshikimate</name>
        <dbReference type="ChEBI" id="CHEBI:145989"/>
    </ligand>
</feature>
<name>A0ABU8BMW2_9BRAD</name>
<comment type="subunit">
    <text evidence="7">Monomer.</text>
</comment>
<feature type="binding site" evidence="7">
    <location>
        <position position="355"/>
    </location>
    <ligand>
        <name>3-phosphoshikimate</name>
        <dbReference type="ChEBI" id="CHEBI:145989"/>
    </ligand>
</feature>
<reference evidence="10 11" key="1">
    <citation type="submission" date="2024-02" db="EMBL/GenBank/DDBJ databases">
        <title>Adaptive strategies in a cosmopolitan and abundant soil bacterium.</title>
        <authorList>
            <person name="Carini P."/>
        </authorList>
    </citation>
    <scope>NUCLEOTIDE SEQUENCE [LARGE SCALE GENOMIC DNA]</scope>
    <source>
        <strain evidence="10 11">AZCC 1608</strain>
    </source>
</reference>
<comment type="subcellular location">
    <subcellularLocation>
        <location evidence="7">Cytoplasm</location>
    </subcellularLocation>
</comment>
<dbReference type="Pfam" id="PF00275">
    <property type="entry name" value="EPSP_synthase"/>
    <property type="match status" value="1"/>
</dbReference>
<feature type="region of interest" description="Disordered" evidence="8">
    <location>
        <begin position="1"/>
        <end position="25"/>
    </location>
</feature>
<dbReference type="CDD" id="cd01556">
    <property type="entry name" value="EPSP_synthase"/>
    <property type="match status" value="1"/>
</dbReference>
<feature type="binding site" evidence="7">
    <location>
        <position position="175"/>
    </location>
    <ligand>
        <name>3-phosphoshikimate</name>
        <dbReference type="ChEBI" id="CHEBI:145989"/>
    </ligand>
</feature>
<keyword evidence="5 7" id="KW-0057">Aromatic amino acid biosynthesis</keyword>
<evidence type="ECO:0000256" key="1">
    <source>
        <dbReference type="ARBA" id="ARBA00004811"/>
    </source>
</evidence>
<dbReference type="RefSeq" id="WP_334487475.1">
    <property type="nucleotide sequence ID" value="NZ_JAZHRV010000001.1"/>
</dbReference>
<dbReference type="InterPro" id="IPR001986">
    <property type="entry name" value="Enolpyruvate_Tfrase_dom"/>
</dbReference>
<feature type="binding site" evidence="7">
    <location>
        <position position="359"/>
    </location>
    <ligand>
        <name>phosphoenolpyruvate</name>
        <dbReference type="ChEBI" id="CHEBI:58702"/>
    </ligand>
</feature>
<comment type="similarity">
    <text evidence="2 7">Belongs to the EPSP synthase family.</text>
</comment>
<evidence type="ECO:0000256" key="4">
    <source>
        <dbReference type="ARBA" id="ARBA00022679"/>
    </source>
</evidence>
<comment type="caution">
    <text evidence="10">The sequence shown here is derived from an EMBL/GenBank/DDBJ whole genome shotgun (WGS) entry which is preliminary data.</text>
</comment>
<evidence type="ECO:0000313" key="10">
    <source>
        <dbReference type="EMBL" id="MEH2559432.1"/>
    </source>
</evidence>
<feature type="binding site" evidence="7">
    <location>
        <position position="33"/>
    </location>
    <ligand>
        <name>3-phosphoshikimate</name>
        <dbReference type="ChEBI" id="CHEBI:145989"/>
    </ligand>
</feature>
<dbReference type="NCBIfam" id="TIGR01356">
    <property type="entry name" value="aroA"/>
    <property type="match status" value="1"/>
</dbReference>
<dbReference type="InterPro" id="IPR036968">
    <property type="entry name" value="Enolpyruvate_Tfrase_sf"/>
</dbReference>
<dbReference type="PANTHER" id="PTHR21090">
    <property type="entry name" value="AROM/DEHYDROQUINATE SYNTHASE"/>
    <property type="match status" value="1"/>
</dbReference>
<gene>
    <name evidence="7" type="primary">aroA</name>
    <name evidence="10" type="ORF">V1286_006961</name>
</gene>
<dbReference type="EMBL" id="JAZHRV010000001">
    <property type="protein sequence ID" value="MEH2559432.1"/>
    <property type="molecule type" value="Genomic_DNA"/>
</dbReference>
<feature type="binding site" evidence="7">
    <location>
        <position position="177"/>
    </location>
    <ligand>
        <name>phosphoenolpyruvate</name>
        <dbReference type="ChEBI" id="CHEBI:58702"/>
    </ligand>
</feature>
<keyword evidence="4 7" id="KW-0808">Transferase</keyword>
<evidence type="ECO:0000256" key="7">
    <source>
        <dbReference type="HAMAP-Rule" id="MF_00210"/>
    </source>
</evidence>
<dbReference type="InterPro" id="IPR013792">
    <property type="entry name" value="RNA3'P_cycl/enolpyr_Trfase_a/b"/>
</dbReference>
<feature type="binding site" evidence="7">
    <location>
        <position position="29"/>
    </location>
    <ligand>
        <name>3-phosphoshikimate</name>
        <dbReference type="ChEBI" id="CHEBI:145989"/>
    </ligand>
</feature>
<organism evidence="10 11">
    <name type="scientific">Bradyrhizobium algeriense</name>
    <dbReference type="NCBI Taxonomy" id="634784"/>
    <lineage>
        <taxon>Bacteria</taxon>
        <taxon>Pseudomonadati</taxon>
        <taxon>Pseudomonadota</taxon>
        <taxon>Alphaproteobacteria</taxon>
        <taxon>Hyphomicrobiales</taxon>
        <taxon>Nitrobacteraceae</taxon>
        <taxon>Bradyrhizobium</taxon>
    </lineage>
</organism>
<dbReference type="Gene3D" id="3.65.10.10">
    <property type="entry name" value="Enolpyruvate transferase domain"/>
    <property type="match status" value="2"/>
</dbReference>
<dbReference type="Proteomes" id="UP001364224">
    <property type="component" value="Unassembled WGS sequence"/>
</dbReference>
<comment type="function">
    <text evidence="7">Catalyzes the transfer of the enolpyruvyl moiety of phosphoenolpyruvate (PEP) to the 5-hydroxyl of shikimate-3-phosphate (S3P) to produce enolpyruvyl shikimate-3-phosphate and inorganic phosphate.</text>
</comment>